<protein>
    <submittedName>
        <fullName evidence="1">Uncharacterized protein</fullName>
    </submittedName>
</protein>
<dbReference type="AlphaFoldDB" id="A0AAV8VKM0"/>
<gene>
    <name evidence="1" type="ORF">NQ315_016080</name>
</gene>
<sequence length="187" mass="22153">MHIKKDRDGTGDTGYRYQKTVKARVVEVLKKNSMAQPKFFPNVFIIINTIYRKKRWRTIFVSKLVPTPLYKGVIYVTRVLRMQLTLLYYLRSRRGCMNRVSRISRLGVDEWQATKVTENCMLAYFVEKSKTLKSPASLWSEYSMLKSTLSIKENVDISKFLKLEAFLKRKNDGYKPKRSRVFTRKEM</sequence>
<accession>A0AAV8VKM0</accession>
<dbReference type="EMBL" id="JANEYG010000061">
    <property type="protein sequence ID" value="KAJ8914926.1"/>
    <property type="molecule type" value="Genomic_DNA"/>
</dbReference>
<keyword evidence="2" id="KW-1185">Reference proteome</keyword>
<evidence type="ECO:0000313" key="2">
    <source>
        <dbReference type="Proteomes" id="UP001159042"/>
    </source>
</evidence>
<name>A0AAV8VKM0_9CUCU</name>
<evidence type="ECO:0000313" key="1">
    <source>
        <dbReference type="EMBL" id="KAJ8914926.1"/>
    </source>
</evidence>
<organism evidence="1 2">
    <name type="scientific">Exocentrus adspersus</name>
    <dbReference type="NCBI Taxonomy" id="1586481"/>
    <lineage>
        <taxon>Eukaryota</taxon>
        <taxon>Metazoa</taxon>
        <taxon>Ecdysozoa</taxon>
        <taxon>Arthropoda</taxon>
        <taxon>Hexapoda</taxon>
        <taxon>Insecta</taxon>
        <taxon>Pterygota</taxon>
        <taxon>Neoptera</taxon>
        <taxon>Endopterygota</taxon>
        <taxon>Coleoptera</taxon>
        <taxon>Polyphaga</taxon>
        <taxon>Cucujiformia</taxon>
        <taxon>Chrysomeloidea</taxon>
        <taxon>Cerambycidae</taxon>
        <taxon>Lamiinae</taxon>
        <taxon>Acanthocinini</taxon>
        <taxon>Exocentrus</taxon>
    </lineage>
</organism>
<comment type="caution">
    <text evidence="1">The sequence shown here is derived from an EMBL/GenBank/DDBJ whole genome shotgun (WGS) entry which is preliminary data.</text>
</comment>
<proteinExistence type="predicted"/>
<reference evidence="1 2" key="1">
    <citation type="journal article" date="2023" name="Insect Mol. Biol.">
        <title>Genome sequencing provides insights into the evolution of gene families encoding plant cell wall-degrading enzymes in longhorned beetles.</title>
        <authorList>
            <person name="Shin N.R."/>
            <person name="Okamura Y."/>
            <person name="Kirsch R."/>
            <person name="Pauchet Y."/>
        </authorList>
    </citation>
    <scope>NUCLEOTIDE SEQUENCE [LARGE SCALE GENOMIC DNA]</scope>
    <source>
        <strain evidence="1">EAD_L_NR</strain>
    </source>
</reference>
<dbReference type="Proteomes" id="UP001159042">
    <property type="component" value="Unassembled WGS sequence"/>
</dbReference>